<feature type="domain" description="C2H2-type" evidence="9">
    <location>
        <begin position="145"/>
        <end position="173"/>
    </location>
</feature>
<comment type="similarity">
    <text evidence="3">Belongs to the DZIP C2H2-type zinc-finger protein family.</text>
</comment>
<feature type="compositionally biased region" description="Acidic residues" evidence="8">
    <location>
        <begin position="563"/>
        <end position="575"/>
    </location>
</feature>
<proteinExistence type="inferred from homology"/>
<dbReference type="InterPro" id="IPR013087">
    <property type="entry name" value="Znf_C2H2_type"/>
</dbReference>
<evidence type="ECO:0000256" key="6">
    <source>
        <dbReference type="ARBA" id="ARBA00023273"/>
    </source>
</evidence>
<feature type="compositionally biased region" description="Low complexity" evidence="8">
    <location>
        <begin position="532"/>
        <end position="553"/>
    </location>
</feature>
<organism evidence="10 11">
    <name type="scientific">Tritrichomonas foetus</name>
    <dbReference type="NCBI Taxonomy" id="1144522"/>
    <lineage>
        <taxon>Eukaryota</taxon>
        <taxon>Metamonada</taxon>
        <taxon>Parabasalia</taxon>
        <taxon>Tritrichomonadida</taxon>
        <taxon>Tritrichomonadidae</taxon>
        <taxon>Tritrichomonas</taxon>
    </lineage>
</organism>
<reference evidence="10" key="1">
    <citation type="submission" date="2016-10" db="EMBL/GenBank/DDBJ databases">
        <authorList>
            <person name="Benchimol M."/>
            <person name="Almeida L.G."/>
            <person name="Vasconcelos A.T."/>
            <person name="Perreira-Neves A."/>
            <person name="Rosa I.A."/>
            <person name="Tasca T."/>
            <person name="Bogo M.R."/>
            <person name="de Souza W."/>
        </authorList>
    </citation>
    <scope>NUCLEOTIDE SEQUENCE [LARGE SCALE GENOMIC DNA]</scope>
    <source>
        <strain evidence="10">K</strain>
    </source>
</reference>
<feature type="compositionally biased region" description="Basic and acidic residues" evidence="8">
    <location>
        <begin position="373"/>
        <end position="395"/>
    </location>
</feature>
<keyword evidence="7" id="KW-0863">Zinc-finger</keyword>
<dbReference type="AlphaFoldDB" id="A0A1J4K3L5"/>
<evidence type="ECO:0000256" key="5">
    <source>
        <dbReference type="ARBA" id="ARBA00023212"/>
    </source>
</evidence>
<feature type="region of interest" description="Disordered" evidence="8">
    <location>
        <begin position="299"/>
        <end position="321"/>
    </location>
</feature>
<evidence type="ECO:0000256" key="8">
    <source>
        <dbReference type="SAM" id="MobiDB-lite"/>
    </source>
</evidence>
<feature type="compositionally biased region" description="Low complexity" evidence="8">
    <location>
        <begin position="266"/>
        <end position="281"/>
    </location>
</feature>
<dbReference type="Pfam" id="PF13815">
    <property type="entry name" value="Dzip-like_N"/>
    <property type="match status" value="1"/>
</dbReference>
<dbReference type="PANTHER" id="PTHR21502:SF3">
    <property type="entry name" value="CILIUM ASSEMBLY PROTEIN DZIP1L"/>
    <property type="match status" value="1"/>
</dbReference>
<comment type="caution">
    <text evidence="10">The sequence shown here is derived from an EMBL/GenBank/DDBJ whole genome shotgun (WGS) entry which is preliminary data.</text>
</comment>
<evidence type="ECO:0000256" key="2">
    <source>
        <dbReference type="ARBA" id="ARBA00004120"/>
    </source>
</evidence>
<evidence type="ECO:0000259" key="9">
    <source>
        <dbReference type="PROSITE" id="PS50157"/>
    </source>
</evidence>
<feature type="compositionally biased region" description="Basic and acidic residues" evidence="8">
    <location>
        <begin position="403"/>
        <end position="414"/>
    </location>
</feature>
<dbReference type="GO" id="GO:0005814">
    <property type="term" value="C:centriole"/>
    <property type="evidence" value="ECO:0007669"/>
    <property type="project" value="UniProtKB-SubCell"/>
</dbReference>
<evidence type="ECO:0000256" key="4">
    <source>
        <dbReference type="ARBA" id="ARBA00023054"/>
    </source>
</evidence>
<evidence type="ECO:0000256" key="3">
    <source>
        <dbReference type="ARBA" id="ARBA00009131"/>
    </source>
</evidence>
<dbReference type="Gene3D" id="3.30.160.60">
    <property type="entry name" value="Classic Zinc Finger"/>
    <property type="match status" value="1"/>
</dbReference>
<evidence type="ECO:0000256" key="1">
    <source>
        <dbReference type="ARBA" id="ARBA00004114"/>
    </source>
</evidence>
<protein>
    <recommendedName>
        <fullName evidence="9">C2H2-type domain-containing protein</fullName>
    </recommendedName>
</protein>
<evidence type="ECO:0000313" key="10">
    <source>
        <dbReference type="EMBL" id="OHT05562.1"/>
    </source>
</evidence>
<accession>A0A1J4K3L5</accession>
<dbReference type="PANTHER" id="PTHR21502">
    <property type="entry name" value="ZINC FINGER PROTEIN DZIP1"/>
    <property type="match status" value="1"/>
</dbReference>
<keyword evidence="6" id="KW-0966">Cell projection</keyword>
<dbReference type="VEuPathDB" id="TrichDB:TRFO_26629"/>
<gene>
    <name evidence="10" type="ORF">TRFO_26629</name>
</gene>
<dbReference type="GeneID" id="94839767"/>
<sequence>MDGGISPPFNQFQPAYPPNATPQMIPIFPNQPASQGTSIDWNYITEMNPEMICLTSDIESMNKILNLVVHSDFSSDTFVNQNQNFLQLMKLVQVVMNYMAKCQEELKDQLSKSEDHLEKYKTFAEHAKHRIKKLSALLRLSRIHEKCPSCGRIFKSYEVLNAHMKKRHQQLFPAWISIRRNEVFPPPPQNNAKIQRQINHMKTQIKDLENQNIQTYTAESVPKRFKPAVFHTNQIPLLDISSDESATHEPPINANLPQQSAKPESQQPVIPESQQQQQPVQHQIVRPIPVVQNLQSDYSQAQGNQFEIPSSSHPEKKEQQETFEQAAVKAQAKEFLSQKRRATPILPKTVDEIVHKITKLVHEQSKRISYAQHVEDSPDKVRKEISEDVSDEHPMPNKSKKNNLKDLKNPIKKTDKQKKLKAQQLKKLEEQAMKNKKKKDNEEEEDPEKEKKLKKQQKSSSTSSISHCYGDSMPLTSSHNSSIIMSSDFAEYDSFLPSSSDEDVVINTNYNNKFGETVFTSGYSSQSRSNPKSKGNNKLGQNNQQNTGKGKSQWKAENNTDGSEFESSDYYDEDIPQIQKPKSKDESKQNPPEDEFEEEYEYEYNSDPPEQMEGVFHQNPQPLNSSLQSKRSSTYEDEDEEFDLPPYESSSNKMNRKGSRFSGRK</sequence>
<dbReference type="InterPro" id="IPR032714">
    <property type="entry name" value="DZIP1_N"/>
</dbReference>
<dbReference type="Proteomes" id="UP000179807">
    <property type="component" value="Unassembled WGS sequence"/>
</dbReference>
<evidence type="ECO:0000256" key="7">
    <source>
        <dbReference type="PROSITE-ProRule" id="PRU00042"/>
    </source>
</evidence>
<evidence type="ECO:0000313" key="11">
    <source>
        <dbReference type="Proteomes" id="UP000179807"/>
    </source>
</evidence>
<dbReference type="GO" id="GO:0005737">
    <property type="term" value="C:cytoplasm"/>
    <property type="evidence" value="ECO:0007669"/>
    <property type="project" value="TreeGrafter"/>
</dbReference>
<keyword evidence="5" id="KW-0963">Cytoplasm</keyword>
<dbReference type="InterPro" id="IPR051241">
    <property type="entry name" value="DZIP_RILPL"/>
</dbReference>
<feature type="region of interest" description="Disordered" evidence="8">
    <location>
        <begin position="243"/>
        <end position="281"/>
    </location>
</feature>
<dbReference type="EMBL" id="MLAK01000753">
    <property type="protein sequence ID" value="OHT05562.1"/>
    <property type="molecule type" value="Genomic_DNA"/>
</dbReference>
<feature type="region of interest" description="Disordered" evidence="8">
    <location>
        <begin position="369"/>
        <end position="480"/>
    </location>
</feature>
<name>A0A1J4K3L5_9EUKA</name>
<feature type="region of interest" description="Disordered" evidence="8">
    <location>
        <begin position="515"/>
        <end position="665"/>
    </location>
</feature>
<dbReference type="RefSeq" id="XP_068358698.1">
    <property type="nucleotide sequence ID" value="XM_068505063.1"/>
</dbReference>
<feature type="compositionally biased region" description="Polar residues" evidence="8">
    <location>
        <begin position="299"/>
        <end position="312"/>
    </location>
</feature>
<dbReference type="PROSITE" id="PS50157">
    <property type="entry name" value="ZINC_FINGER_C2H2_2"/>
    <property type="match status" value="1"/>
</dbReference>
<dbReference type="PROSITE" id="PS00028">
    <property type="entry name" value="ZINC_FINGER_C2H2_1"/>
    <property type="match status" value="1"/>
</dbReference>
<feature type="compositionally biased region" description="Basic residues" evidence="8">
    <location>
        <begin position="654"/>
        <end position="665"/>
    </location>
</feature>
<keyword evidence="4" id="KW-0175">Coiled coil</keyword>
<keyword evidence="7" id="KW-0479">Metal-binding</keyword>
<keyword evidence="5" id="KW-0206">Cytoskeleton</keyword>
<feature type="compositionally biased region" description="Acidic residues" evidence="8">
    <location>
        <begin position="592"/>
        <end position="604"/>
    </location>
</feature>
<keyword evidence="7" id="KW-0862">Zinc</keyword>
<keyword evidence="11" id="KW-1185">Reference proteome</keyword>
<dbReference type="GO" id="GO:0008270">
    <property type="term" value="F:zinc ion binding"/>
    <property type="evidence" value="ECO:0007669"/>
    <property type="project" value="UniProtKB-KW"/>
</dbReference>
<feature type="compositionally biased region" description="Polar residues" evidence="8">
    <location>
        <begin position="618"/>
        <end position="632"/>
    </location>
</feature>
<feature type="compositionally biased region" description="Polar residues" evidence="8">
    <location>
        <begin position="515"/>
        <end position="530"/>
    </location>
</feature>
<dbReference type="OrthoDB" id="10677520at2759"/>
<feature type="compositionally biased region" description="Polar residues" evidence="8">
    <location>
        <begin position="255"/>
        <end position="265"/>
    </location>
</feature>
<comment type="subcellular location">
    <subcellularLocation>
        <location evidence="2">Cytoplasm</location>
        <location evidence="2">Cytoskeleton</location>
        <location evidence="2">Cilium basal body</location>
    </subcellularLocation>
    <subcellularLocation>
        <location evidence="1">Cytoplasm</location>
        <location evidence="1">Cytoskeleton</location>
        <location evidence="1">Microtubule organizing center</location>
        <location evidence="1">Centrosome</location>
        <location evidence="1">Centriole</location>
    </subcellularLocation>
</comment>